<proteinExistence type="predicted"/>
<dbReference type="EMBL" id="WVTB01000015">
    <property type="protein sequence ID" value="KAF3809772.1"/>
    <property type="molecule type" value="Genomic_DNA"/>
</dbReference>
<organism evidence="2 3">
    <name type="scientific">Colletotrichum gloeosporioides</name>
    <name type="common">Anthracnose fungus</name>
    <name type="synonym">Glomerella cingulata</name>
    <dbReference type="NCBI Taxonomy" id="474922"/>
    <lineage>
        <taxon>Eukaryota</taxon>
        <taxon>Fungi</taxon>
        <taxon>Dikarya</taxon>
        <taxon>Ascomycota</taxon>
        <taxon>Pezizomycotina</taxon>
        <taxon>Sordariomycetes</taxon>
        <taxon>Hypocreomycetidae</taxon>
        <taxon>Glomerellales</taxon>
        <taxon>Glomerellaceae</taxon>
        <taxon>Colletotrichum</taxon>
        <taxon>Colletotrichum gloeosporioides species complex</taxon>
    </lineage>
</organism>
<name>A0A8H4CU02_COLGL</name>
<evidence type="ECO:0000313" key="2">
    <source>
        <dbReference type="EMBL" id="KAF3809772.1"/>
    </source>
</evidence>
<gene>
    <name evidence="2" type="ORF">GCG54_00005315</name>
</gene>
<keyword evidence="3" id="KW-1185">Reference proteome</keyword>
<reference evidence="2" key="1">
    <citation type="journal article" date="2020" name="Phytopathology">
        <title>Genome sequence and comparative analysis of Colletotrichum gloeosporioides isolated from Liriodendron leaves.</title>
        <authorList>
            <person name="Fu F.F."/>
            <person name="Hao Z."/>
            <person name="Wang P."/>
            <person name="Lu Y."/>
            <person name="Xue L.J."/>
            <person name="Wei G."/>
            <person name="Tian Y."/>
            <person name="Baishi H."/>
            <person name="Xu H."/>
            <person name="Shi J."/>
            <person name="Cheng T."/>
            <person name="Wang G."/>
            <person name="Yi Y."/>
            <person name="Chen J."/>
        </authorList>
    </citation>
    <scope>NUCLEOTIDE SEQUENCE</scope>
    <source>
        <strain evidence="2">Lc1</strain>
    </source>
</reference>
<evidence type="ECO:0000313" key="3">
    <source>
        <dbReference type="Proteomes" id="UP000613401"/>
    </source>
</evidence>
<reference evidence="2" key="2">
    <citation type="submission" date="2020-03" db="EMBL/GenBank/DDBJ databases">
        <authorList>
            <person name="Fu F.-F."/>
            <person name="Chen J."/>
        </authorList>
    </citation>
    <scope>NUCLEOTIDE SEQUENCE</scope>
    <source>
        <strain evidence="2">Lc1</strain>
    </source>
</reference>
<dbReference type="RefSeq" id="XP_045268931.1">
    <property type="nucleotide sequence ID" value="XM_045405340.1"/>
</dbReference>
<dbReference type="GeneID" id="69012466"/>
<dbReference type="PROSITE" id="PS00028">
    <property type="entry name" value="ZINC_FINGER_C2H2_1"/>
    <property type="match status" value="1"/>
</dbReference>
<sequence>MSNMPASDPMDVDDHSDNKFLAAARESDKIVRSSQEQIEILRAAIENAHKMIKTHLEKMEEAASGANENRKLDIMEQARLQDELADKQWEATKAMAIGSLALHNKNKSSADAFEKARRLGPKLRRPGAQGKVRTCIYCYQRFTANDECRRHLKLQHYAEMWPEWTAAEAQAAAERDAP</sequence>
<feature type="domain" description="C2H2-type" evidence="1">
    <location>
        <begin position="135"/>
        <end position="156"/>
    </location>
</feature>
<comment type="caution">
    <text evidence="2">The sequence shown here is derived from an EMBL/GenBank/DDBJ whole genome shotgun (WGS) entry which is preliminary data.</text>
</comment>
<dbReference type="Proteomes" id="UP000613401">
    <property type="component" value="Unassembled WGS sequence"/>
</dbReference>
<dbReference type="InterPro" id="IPR013087">
    <property type="entry name" value="Znf_C2H2_type"/>
</dbReference>
<evidence type="ECO:0000259" key="1">
    <source>
        <dbReference type="PROSITE" id="PS00028"/>
    </source>
</evidence>
<protein>
    <recommendedName>
        <fullName evidence="1">C2H2-type domain-containing protein</fullName>
    </recommendedName>
</protein>
<dbReference type="AlphaFoldDB" id="A0A8H4CU02"/>
<accession>A0A8H4CU02</accession>